<feature type="transmembrane region" description="Helical" evidence="5">
    <location>
        <begin position="206"/>
        <end position="239"/>
    </location>
</feature>
<evidence type="ECO:0000313" key="9">
    <source>
        <dbReference type="Proteomes" id="UP000253817"/>
    </source>
</evidence>
<reference evidence="8" key="3">
    <citation type="journal article" date="2019" name="Microbiol. Resour. Announc.">
        <title>Draft Genome Sequences of Type Strains of Gordonibacter faecihominis, Paraeggerthella hongkongensis, Parvibacter caecicola,Slackia equolifaciens, Slackia faecicanis, and Slackia isoflavoniconvertens.</title>
        <authorList>
            <person name="Danylec N."/>
            <person name="Stoll D.A."/>
            <person name="Dotsch A."/>
            <person name="Huch M."/>
        </authorList>
    </citation>
    <scope>NUCLEOTIDE SEQUENCE</scope>
    <source>
        <strain evidence="8">DSM 16107</strain>
    </source>
</reference>
<reference evidence="10" key="2">
    <citation type="submission" date="2018-05" db="EMBL/GenBank/DDBJ databases">
        <title>Genome Sequencing of selected type strains of the family Eggerthellaceae.</title>
        <authorList>
            <person name="Danylec N."/>
            <person name="Stoll D.A."/>
            <person name="Doetsch A."/>
            <person name="Huch M."/>
        </authorList>
    </citation>
    <scope>NUCLEOTIDE SEQUENCE [LARGE SCALE GENOMIC DNA]</scope>
    <source>
        <strain evidence="10">DSM 16107</strain>
    </source>
</reference>
<dbReference type="GO" id="GO:0016020">
    <property type="term" value="C:membrane"/>
    <property type="evidence" value="ECO:0007669"/>
    <property type="project" value="UniProtKB-SubCell"/>
</dbReference>
<evidence type="ECO:0000256" key="5">
    <source>
        <dbReference type="SAM" id="Phobius"/>
    </source>
</evidence>
<dbReference type="Proteomes" id="UP000270112">
    <property type="component" value="Unassembled WGS sequence"/>
</dbReference>
<feature type="transmembrane region" description="Helical" evidence="5">
    <location>
        <begin position="31"/>
        <end position="49"/>
    </location>
</feature>
<gene>
    <name evidence="7" type="ORF">C1876_11895</name>
    <name evidence="8" type="ORF">DMP09_05720</name>
</gene>
<protein>
    <recommendedName>
        <fullName evidence="6">O-antigen ligase-related domain-containing protein</fullName>
    </recommendedName>
</protein>
<dbReference type="InterPro" id="IPR051533">
    <property type="entry name" value="WaaL-like"/>
</dbReference>
<feature type="transmembrane region" description="Helical" evidence="5">
    <location>
        <begin position="171"/>
        <end position="194"/>
    </location>
</feature>
<keyword evidence="3 5" id="KW-1133">Transmembrane helix</keyword>
<feature type="transmembrane region" description="Helical" evidence="5">
    <location>
        <begin position="55"/>
        <end position="72"/>
    </location>
</feature>
<dbReference type="RefSeq" id="WP_114546939.1">
    <property type="nucleotide sequence ID" value="NZ_PPTT01000021.1"/>
</dbReference>
<sequence>MLDVNRMKSSGSFLNVRPDPIVATTGKERGFALFASGFIVYLLHMLFPMSAIGEFATAAAGALAMLCSAFIFRPSMRKMDLIAVLLVARAVWLSLVNLVVGGGLDYFANGAYFSAIVSIFVYVGCRSYSADGRSSSLMTTGMLILFVVVFAQTLFYYIQLGSFGDFRTSKYMISIPFGDSNAIAMGYIAVGLYLVYTLKTRLQRGIVIVLMIVGSVLLASTGSLVSLGLIATCLALGSFDPNKRLSHVTLLLGCFVFIALTVIVVNITQGGSVAALFASTIEKIEEFLSGNFASASTNRTYIYVHYFDLFCDSPVVGYGTAPVNAVWGVVESYRPHNWVLEALNQGGFANLFFFTAACVLGFKNSRRDGFSRACCILAAYLLINSFFEPGVFGINKDFLLWCALGFSAGRGVRS</sequence>
<feature type="domain" description="O-antigen ligase-related" evidence="6">
    <location>
        <begin position="207"/>
        <end position="354"/>
    </location>
</feature>
<accession>A0A3N0J0L7</accession>
<comment type="caution">
    <text evidence="8">The sequence shown here is derived from an EMBL/GenBank/DDBJ whole genome shotgun (WGS) entry which is preliminary data.</text>
</comment>
<evidence type="ECO:0000313" key="7">
    <source>
        <dbReference type="EMBL" id="RDB67792.1"/>
    </source>
</evidence>
<feature type="transmembrane region" description="Helical" evidence="5">
    <location>
        <begin position="106"/>
        <end position="125"/>
    </location>
</feature>
<feature type="transmembrane region" description="Helical" evidence="5">
    <location>
        <begin position="137"/>
        <end position="159"/>
    </location>
</feature>
<dbReference type="PANTHER" id="PTHR37422:SF13">
    <property type="entry name" value="LIPOPOLYSACCHARIDE BIOSYNTHESIS PROTEIN PA4999-RELATED"/>
    <property type="match status" value="1"/>
</dbReference>
<dbReference type="EMBL" id="QICC01000016">
    <property type="protein sequence ID" value="RNM42240.1"/>
    <property type="molecule type" value="Genomic_DNA"/>
</dbReference>
<evidence type="ECO:0000259" key="6">
    <source>
        <dbReference type="Pfam" id="PF04932"/>
    </source>
</evidence>
<evidence type="ECO:0000313" key="8">
    <source>
        <dbReference type="EMBL" id="RNM42240.1"/>
    </source>
</evidence>
<dbReference type="Proteomes" id="UP000253817">
    <property type="component" value="Unassembled WGS sequence"/>
</dbReference>
<proteinExistence type="predicted"/>
<feature type="transmembrane region" description="Helical" evidence="5">
    <location>
        <begin position="369"/>
        <end position="387"/>
    </location>
</feature>
<feature type="transmembrane region" description="Helical" evidence="5">
    <location>
        <begin position="81"/>
        <end position="100"/>
    </location>
</feature>
<dbReference type="PANTHER" id="PTHR37422">
    <property type="entry name" value="TEICHURONIC ACID BIOSYNTHESIS PROTEIN TUAE"/>
    <property type="match status" value="1"/>
</dbReference>
<dbReference type="Pfam" id="PF04932">
    <property type="entry name" value="Wzy_C"/>
    <property type="match status" value="1"/>
</dbReference>
<keyword evidence="4 5" id="KW-0472">Membrane</keyword>
<evidence type="ECO:0000256" key="2">
    <source>
        <dbReference type="ARBA" id="ARBA00022692"/>
    </source>
</evidence>
<reference evidence="7 9" key="1">
    <citation type="journal article" date="2018" name="Elife">
        <title>Discovery and characterization of a prevalent human gut bacterial enzyme sufficient for the inactivation of a family of plant toxins.</title>
        <authorList>
            <person name="Koppel N."/>
            <person name="Bisanz J.E."/>
            <person name="Pandelia M.E."/>
            <person name="Turnbaugh P.J."/>
            <person name="Balskus E.P."/>
        </authorList>
    </citation>
    <scope>NUCLEOTIDE SEQUENCE [LARGE SCALE GENOMIC DNA]</scope>
    <source>
        <strain evidence="7 9">DSM 16107</strain>
    </source>
</reference>
<evidence type="ECO:0000256" key="1">
    <source>
        <dbReference type="ARBA" id="ARBA00004141"/>
    </source>
</evidence>
<feature type="transmembrane region" description="Helical" evidence="5">
    <location>
        <begin position="309"/>
        <end position="330"/>
    </location>
</feature>
<organism evidence="8 10">
    <name type="scientific">Eggerthella sinensis</name>
    <dbReference type="NCBI Taxonomy" id="242230"/>
    <lineage>
        <taxon>Bacteria</taxon>
        <taxon>Bacillati</taxon>
        <taxon>Actinomycetota</taxon>
        <taxon>Coriobacteriia</taxon>
        <taxon>Eggerthellales</taxon>
        <taxon>Eggerthellaceae</taxon>
        <taxon>Eggerthella</taxon>
    </lineage>
</organism>
<evidence type="ECO:0000256" key="3">
    <source>
        <dbReference type="ARBA" id="ARBA00022989"/>
    </source>
</evidence>
<evidence type="ECO:0000313" key="10">
    <source>
        <dbReference type="Proteomes" id="UP000270112"/>
    </source>
</evidence>
<keyword evidence="9" id="KW-1185">Reference proteome</keyword>
<feature type="transmembrane region" description="Helical" evidence="5">
    <location>
        <begin position="342"/>
        <end position="362"/>
    </location>
</feature>
<dbReference type="InterPro" id="IPR007016">
    <property type="entry name" value="O-antigen_ligase-rel_domated"/>
</dbReference>
<dbReference type="EMBL" id="PPTT01000021">
    <property type="protein sequence ID" value="RDB67792.1"/>
    <property type="molecule type" value="Genomic_DNA"/>
</dbReference>
<keyword evidence="2 5" id="KW-0812">Transmembrane</keyword>
<name>A0A3N0J0L7_9ACTN</name>
<dbReference type="AlphaFoldDB" id="A0A3N0J0L7"/>
<feature type="transmembrane region" description="Helical" evidence="5">
    <location>
        <begin position="245"/>
        <end position="267"/>
    </location>
</feature>
<evidence type="ECO:0000256" key="4">
    <source>
        <dbReference type="ARBA" id="ARBA00023136"/>
    </source>
</evidence>
<comment type="subcellular location">
    <subcellularLocation>
        <location evidence="1">Membrane</location>
        <topology evidence="1">Multi-pass membrane protein</topology>
    </subcellularLocation>
</comment>